<dbReference type="EMBL" id="CP034235">
    <property type="protein sequence ID" value="QGQ97896.1"/>
    <property type="molecule type" value="Genomic_DNA"/>
</dbReference>
<evidence type="ECO:0000313" key="2">
    <source>
        <dbReference type="Proteomes" id="UP000426246"/>
    </source>
</evidence>
<evidence type="ECO:0000313" key="1">
    <source>
        <dbReference type="EMBL" id="QGQ97896.1"/>
    </source>
</evidence>
<organism evidence="1 2">
    <name type="scientific">Paenibacillus psychroresistens</name>
    <dbReference type="NCBI Taxonomy" id="1778678"/>
    <lineage>
        <taxon>Bacteria</taxon>
        <taxon>Bacillati</taxon>
        <taxon>Bacillota</taxon>
        <taxon>Bacilli</taxon>
        <taxon>Bacillales</taxon>
        <taxon>Paenibacillaceae</taxon>
        <taxon>Paenibacillus</taxon>
    </lineage>
</organism>
<reference evidence="2" key="1">
    <citation type="submission" date="2018-11" db="EMBL/GenBank/DDBJ databases">
        <title>Complete genome sequence of Paenibacillus sp. ML311-T8.</title>
        <authorList>
            <person name="Nam Y.-D."/>
            <person name="Kang J."/>
            <person name="Chung W.-H."/>
            <person name="Park Y.S."/>
        </authorList>
    </citation>
    <scope>NUCLEOTIDE SEQUENCE [LARGE SCALE GENOMIC DNA]</scope>
    <source>
        <strain evidence="2">ML311-T8</strain>
    </source>
</reference>
<dbReference type="InterPro" id="IPR056298">
    <property type="entry name" value="AlkZ-rel"/>
</dbReference>
<dbReference type="KEGG" id="ppsc:EHS13_24915"/>
<keyword evidence="2" id="KW-1185">Reference proteome</keyword>
<accession>A0A6B8RR79</accession>
<gene>
    <name evidence="1" type="ORF">EHS13_24915</name>
</gene>
<dbReference type="Pfam" id="PF24741">
    <property type="entry name" value="AlkZ-rel"/>
    <property type="match status" value="1"/>
</dbReference>
<protein>
    <submittedName>
        <fullName evidence="1">Uncharacterized protein</fullName>
    </submittedName>
</protein>
<dbReference type="Proteomes" id="UP000426246">
    <property type="component" value="Chromosome"/>
</dbReference>
<sequence>MSKVYTKVSVIILFWRAGYEMSDEIVQTFEAAGFVIQEQGILPLSSFIPEHPSLASITDYSSWHTGTVTDPWLWRDRFAGEGIAAYGRFFAKKPMFIADSLFPLVKCALGAEDSIERRYRDGLISHNTVKLYRAIEEQDGIDVRALRKITGLQHKDDKNEFDRALIELQSSFHVVILGVSERLNAAGLKSGWNSTCYILAERWMELFELPIFDGTKDEAKQVLNTFLHSQWNAAAYQYMLKIIAKY</sequence>
<dbReference type="AlphaFoldDB" id="A0A6B8RR79"/>
<proteinExistence type="predicted"/>
<name>A0A6B8RR79_9BACL</name>